<dbReference type="InterPro" id="IPR027417">
    <property type="entry name" value="P-loop_NTPase"/>
</dbReference>
<sequence>KAKVYFLGHTVKLLRHMVHLFSADPKVCFLKNYTEVLHIVLLFRYSDTILYKVYFRLVLTHWLNFILQNDLKELWSLLNLLLPEVFDNRRAFHDWFSKPFQKDGTPHNQEDEWLETEKKVIIIHRLHRILEPFMLRRRVEDVEGSLPRKVSTL</sequence>
<evidence type="ECO:0000313" key="3">
    <source>
        <dbReference type="Proteomes" id="UP000287651"/>
    </source>
</evidence>
<dbReference type="InterPro" id="IPR038718">
    <property type="entry name" value="SNF2-like_sf"/>
</dbReference>
<gene>
    <name evidence="2" type="ORF">B296_00040695</name>
</gene>
<evidence type="ECO:0000313" key="2">
    <source>
        <dbReference type="EMBL" id="RRT60526.1"/>
    </source>
</evidence>
<reference evidence="2 3" key="1">
    <citation type="journal article" date="2014" name="Agronomy (Basel)">
        <title>A Draft Genome Sequence for Ensete ventricosum, the Drought-Tolerant Tree Against Hunger.</title>
        <authorList>
            <person name="Harrison J."/>
            <person name="Moore K.A."/>
            <person name="Paszkiewicz K."/>
            <person name="Jones T."/>
            <person name="Grant M."/>
            <person name="Ambacheew D."/>
            <person name="Muzemil S."/>
            <person name="Studholme D.J."/>
        </authorList>
    </citation>
    <scope>NUCLEOTIDE SEQUENCE [LARGE SCALE GENOMIC DNA]</scope>
</reference>
<dbReference type="Pfam" id="PF00176">
    <property type="entry name" value="SNF2-rel_dom"/>
    <property type="match status" value="1"/>
</dbReference>
<feature type="non-terminal residue" evidence="2">
    <location>
        <position position="1"/>
    </location>
</feature>
<dbReference type="GO" id="GO:0005524">
    <property type="term" value="F:ATP binding"/>
    <property type="evidence" value="ECO:0007669"/>
    <property type="project" value="InterPro"/>
</dbReference>
<name>A0A426Z998_ENSVE</name>
<dbReference type="InterPro" id="IPR000330">
    <property type="entry name" value="SNF2_N"/>
</dbReference>
<dbReference type="AlphaFoldDB" id="A0A426Z998"/>
<comment type="caution">
    <text evidence="2">The sequence shown here is derived from an EMBL/GenBank/DDBJ whole genome shotgun (WGS) entry which is preliminary data.</text>
</comment>
<accession>A0A426Z998</accession>
<feature type="domain" description="SNF2 N-terminal" evidence="1">
    <location>
        <begin position="67"/>
        <end position="151"/>
    </location>
</feature>
<evidence type="ECO:0000259" key="1">
    <source>
        <dbReference type="Pfam" id="PF00176"/>
    </source>
</evidence>
<dbReference type="EMBL" id="AMZH03007750">
    <property type="protein sequence ID" value="RRT60526.1"/>
    <property type="molecule type" value="Genomic_DNA"/>
</dbReference>
<proteinExistence type="predicted"/>
<dbReference type="Proteomes" id="UP000287651">
    <property type="component" value="Unassembled WGS sequence"/>
</dbReference>
<organism evidence="2 3">
    <name type="scientific">Ensete ventricosum</name>
    <name type="common">Abyssinian banana</name>
    <name type="synonym">Musa ensete</name>
    <dbReference type="NCBI Taxonomy" id="4639"/>
    <lineage>
        <taxon>Eukaryota</taxon>
        <taxon>Viridiplantae</taxon>
        <taxon>Streptophyta</taxon>
        <taxon>Embryophyta</taxon>
        <taxon>Tracheophyta</taxon>
        <taxon>Spermatophyta</taxon>
        <taxon>Magnoliopsida</taxon>
        <taxon>Liliopsida</taxon>
        <taxon>Zingiberales</taxon>
        <taxon>Musaceae</taxon>
        <taxon>Ensete</taxon>
    </lineage>
</organism>
<protein>
    <recommendedName>
        <fullName evidence="1">SNF2 N-terminal domain-containing protein</fullName>
    </recommendedName>
</protein>
<dbReference type="PANTHER" id="PTHR10799">
    <property type="entry name" value="SNF2/RAD54 HELICASE FAMILY"/>
    <property type="match status" value="1"/>
</dbReference>
<dbReference type="Gene3D" id="3.40.50.10810">
    <property type="entry name" value="Tandem AAA-ATPase domain"/>
    <property type="match status" value="1"/>
</dbReference>
<dbReference type="SUPFAM" id="SSF52540">
    <property type="entry name" value="P-loop containing nucleoside triphosphate hydrolases"/>
    <property type="match status" value="1"/>
</dbReference>